<protein>
    <recommendedName>
        <fullName evidence="2">Protein kinase domain-containing protein</fullName>
    </recommendedName>
</protein>
<organism evidence="1">
    <name type="scientific">Tanacetum cinerariifolium</name>
    <name type="common">Dalmatian daisy</name>
    <name type="synonym">Chrysanthemum cinerariifolium</name>
    <dbReference type="NCBI Taxonomy" id="118510"/>
    <lineage>
        <taxon>Eukaryota</taxon>
        <taxon>Viridiplantae</taxon>
        <taxon>Streptophyta</taxon>
        <taxon>Embryophyta</taxon>
        <taxon>Tracheophyta</taxon>
        <taxon>Spermatophyta</taxon>
        <taxon>Magnoliopsida</taxon>
        <taxon>eudicotyledons</taxon>
        <taxon>Gunneridae</taxon>
        <taxon>Pentapetalae</taxon>
        <taxon>asterids</taxon>
        <taxon>campanulids</taxon>
        <taxon>Asterales</taxon>
        <taxon>Asteraceae</taxon>
        <taxon>Asteroideae</taxon>
        <taxon>Anthemideae</taxon>
        <taxon>Anthemidinae</taxon>
        <taxon>Tanacetum</taxon>
    </lineage>
</organism>
<evidence type="ECO:0000313" key="1">
    <source>
        <dbReference type="EMBL" id="GFD52621.1"/>
    </source>
</evidence>
<dbReference type="AlphaFoldDB" id="A0A699X638"/>
<proteinExistence type="predicted"/>
<gene>
    <name evidence="1" type="ORF">Tci_924590</name>
</gene>
<accession>A0A699X638</accession>
<dbReference type="SUPFAM" id="SSF56112">
    <property type="entry name" value="Protein kinase-like (PK-like)"/>
    <property type="match status" value="1"/>
</dbReference>
<sequence length="89" mass="9818">TSHFAVCSGSLLRIPTLKQTSLRDFVDGQQVPFKRPPDMSSEEALVFVDFLQGALALDPDYRKTAHELLEHEWLADIARGPGRAVIVAA</sequence>
<dbReference type="Gene3D" id="1.10.510.10">
    <property type="entry name" value="Transferase(Phosphotransferase) domain 1"/>
    <property type="match status" value="1"/>
</dbReference>
<reference evidence="1" key="1">
    <citation type="journal article" date="2019" name="Sci. Rep.">
        <title>Draft genome of Tanacetum cinerariifolium, the natural source of mosquito coil.</title>
        <authorList>
            <person name="Yamashiro T."/>
            <person name="Shiraishi A."/>
            <person name="Satake H."/>
            <person name="Nakayama K."/>
        </authorList>
    </citation>
    <scope>NUCLEOTIDE SEQUENCE</scope>
</reference>
<dbReference type="EMBL" id="BKCJ011784535">
    <property type="protein sequence ID" value="GFD52621.1"/>
    <property type="molecule type" value="Genomic_DNA"/>
</dbReference>
<name>A0A699X638_TANCI</name>
<dbReference type="InterPro" id="IPR011009">
    <property type="entry name" value="Kinase-like_dom_sf"/>
</dbReference>
<comment type="caution">
    <text evidence="1">The sequence shown here is derived from an EMBL/GenBank/DDBJ whole genome shotgun (WGS) entry which is preliminary data.</text>
</comment>
<feature type="non-terminal residue" evidence="1">
    <location>
        <position position="1"/>
    </location>
</feature>
<evidence type="ECO:0008006" key="2">
    <source>
        <dbReference type="Google" id="ProtNLM"/>
    </source>
</evidence>